<dbReference type="AlphaFoldDB" id="A0A377N9N7"/>
<sequence length="155" mass="17989">MNTRSSKIQAAGQFWPEIEMLITREGKEVDISDDIWRLPYSARDNSTLNFKKIINSNIRESFKGHVADRLKRISTHAGYAVYQDVWREVLRHWGNPTPQVDTESHLIDLFEIAINRARSQKNYGQCTGPYNGTSGARTTIQNMAFRKFMRRNSRP</sequence>
<proteinExistence type="predicted"/>
<gene>
    <name evidence="1" type="ORF">NCTC12157_00453</name>
</gene>
<name>A0A377N9N7_9GAMM</name>
<dbReference type="Proteomes" id="UP000254304">
    <property type="component" value="Unassembled WGS sequence"/>
</dbReference>
<evidence type="ECO:0000313" key="2">
    <source>
        <dbReference type="Proteomes" id="UP000254304"/>
    </source>
</evidence>
<evidence type="ECO:0000313" key="1">
    <source>
        <dbReference type="EMBL" id="STQ42787.1"/>
    </source>
</evidence>
<dbReference type="EMBL" id="UGGO01000001">
    <property type="protein sequence ID" value="STQ42787.1"/>
    <property type="molecule type" value="Genomic_DNA"/>
</dbReference>
<accession>A0A377N9N7</accession>
<reference evidence="1 2" key="1">
    <citation type="submission" date="2018-06" db="EMBL/GenBank/DDBJ databases">
        <authorList>
            <consortium name="Pathogen Informatics"/>
            <person name="Doyle S."/>
        </authorList>
    </citation>
    <scope>NUCLEOTIDE SEQUENCE [LARGE SCALE GENOMIC DNA]</scope>
    <source>
        <strain evidence="1 2">NCTC12157</strain>
    </source>
</reference>
<protein>
    <submittedName>
        <fullName evidence="1">Uncharacterized protein</fullName>
    </submittedName>
</protein>
<organism evidence="1 2">
    <name type="scientific">Ewingella americana</name>
    <dbReference type="NCBI Taxonomy" id="41202"/>
    <lineage>
        <taxon>Bacteria</taxon>
        <taxon>Pseudomonadati</taxon>
        <taxon>Pseudomonadota</taxon>
        <taxon>Gammaproteobacteria</taxon>
        <taxon>Enterobacterales</taxon>
        <taxon>Yersiniaceae</taxon>
        <taxon>Ewingella</taxon>
    </lineage>
</organism>